<evidence type="ECO:0000256" key="8">
    <source>
        <dbReference type="ARBA" id="ARBA00023125"/>
    </source>
</evidence>
<evidence type="ECO:0000256" key="5">
    <source>
        <dbReference type="ARBA" id="ARBA00023004"/>
    </source>
</evidence>
<organism evidence="12 13">
    <name type="scientific">Mycobacterium phage LilSpotty</name>
    <dbReference type="NCBI Taxonomy" id="2588512"/>
    <lineage>
        <taxon>Viruses</taxon>
        <taxon>Duplodnaviria</taxon>
        <taxon>Heunggongvirae</taxon>
        <taxon>Uroviricota</taxon>
        <taxon>Caudoviricetes</taxon>
        <taxon>Lilspottyvirus</taxon>
        <taxon>Lilspottyvirus lilspotty</taxon>
    </lineage>
</organism>
<evidence type="ECO:0000259" key="11">
    <source>
        <dbReference type="PROSITE" id="PS51674"/>
    </source>
</evidence>
<comment type="similarity">
    <text evidence="2">Belongs to the WhiB family.</text>
</comment>
<dbReference type="InterPro" id="IPR003482">
    <property type="entry name" value="Whib"/>
</dbReference>
<sequence>MRPTRDGEEWRQSAVCAQTDPELFFPATGESATPARTMCKRCEVRAECLQRALDDDEQFGIWGGLTPKQRRALKRGREFRTCGHCGDSFVPVRSDHRFCSKRCAGLAQAERDAELAS</sequence>
<keyword evidence="5" id="KW-0408">Iron</keyword>
<reference evidence="12 13" key="1">
    <citation type="submission" date="2019-05" db="EMBL/GenBank/DDBJ databases">
        <authorList>
            <person name="Kim R."/>
            <person name="Haleblian K.L."/>
            <person name="Torres C.-L.T."/>
            <person name="Chong M.Y."/>
            <person name="Duong K."/>
            <person name="Lee C."/>
            <person name="Lai L.T."/>
            <person name="Ballew A.S."/>
            <person name="Ly A.M."/>
            <person name="Wu S."/>
            <person name="Ngo R.T."/>
            <person name="Freise A.C."/>
            <person name="Reddi K."/>
            <person name="Moberg-Parker J."/>
            <person name="Garlena R.A."/>
            <person name="Russell D.A."/>
            <person name="Pope W.H."/>
            <person name="Jacobs-Sera D."/>
            <person name="Hatfull G.F."/>
        </authorList>
    </citation>
    <scope>NUCLEOTIDE SEQUENCE [LARGE SCALE GENOMIC DNA]</scope>
</reference>
<dbReference type="GO" id="GO:0003677">
    <property type="term" value="F:DNA binding"/>
    <property type="evidence" value="ECO:0007669"/>
    <property type="project" value="UniProtKB-KW"/>
</dbReference>
<dbReference type="RefSeq" id="YP_010754848.1">
    <property type="nucleotide sequence ID" value="NC_073464.1"/>
</dbReference>
<evidence type="ECO:0000313" key="13">
    <source>
        <dbReference type="Proteomes" id="UP000318419"/>
    </source>
</evidence>
<evidence type="ECO:0000256" key="6">
    <source>
        <dbReference type="ARBA" id="ARBA00023014"/>
    </source>
</evidence>
<feature type="domain" description="4Fe-4S Wbl-type" evidence="11">
    <location>
        <begin position="15"/>
        <end position="72"/>
    </location>
</feature>
<keyword evidence="3" id="KW-0004">4Fe-4S</keyword>
<keyword evidence="9" id="KW-1015">Disulfide bond</keyword>
<dbReference type="GO" id="GO:0045892">
    <property type="term" value="P:negative regulation of DNA-templated transcription"/>
    <property type="evidence" value="ECO:0007669"/>
    <property type="project" value="TreeGrafter"/>
</dbReference>
<dbReference type="InterPro" id="IPR034768">
    <property type="entry name" value="4FE4S_WBL"/>
</dbReference>
<dbReference type="Pfam" id="PF02467">
    <property type="entry name" value="Whib"/>
    <property type="match status" value="1"/>
</dbReference>
<evidence type="ECO:0000256" key="7">
    <source>
        <dbReference type="ARBA" id="ARBA00023015"/>
    </source>
</evidence>
<dbReference type="EMBL" id="MK977707">
    <property type="protein sequence ID" value="QDF19791.1"/>
    <property type="molecule type" value="Genomic_DNA"/>
</dbReference>
<dbReference type="KEGG" id="vg:80019449"/>
<dbReference type="GeneID" id="80019449"/>
<evidence type="ECO:0000256" key="1">
    <source>
        <dbReference type="ARBA" id="ARBA00001966"/>
    </source>
</evidence>
<dbReference type="Proteomes" id="UP000318419">
    <property type="component" value="Genome"/>
</dbReference>
<keyword evidence="6" id="KW-0411">Iron-sulfur</keyword>
<evidence type="ECO:0000256" key="2">
    <source>
        <dbReference type="ARBA" id="ARBA00006597"/>
    </source>
</evidence>
<dbReference type="PROSITE" id="PS51674">
    <property type="entry name" value="4FE4S_WBL"/>
    <property type="match status" value="1"/>
</dbReference>
<protein>
    <submittedName>
        <fullName evidence="12">WhiB family transcription factor</fullName>
    </submittedName>
</protein>
<evidence type="ECO:0000256" key="10">
    <source>
        <dbReference type="ARBA" id="ARBA00023163"/>
    </source>
</evidence>
<dbReference type="GO" id="GO:0046872">
    <property type="term" value="F:metal ion binding"/>
    <property type="evidence" value="ECO:0007669"/>
    <property type="project" value="UniProtKB-KW"/>
</dbReference>
<evidence type="ECO:0000313" key="12">
    <source>
        <dbReference type="EMBL" id="QDF19791.1"/>
    </source>
</evidence>
<dbReference type="GO" id="GO:0047134">
    <property type="term" value="F:protein-disulfide reductase [NAD(P)H] activity"/>
    <property type="evidence" value="ECO:0007669"/>
    <property type="project" value="TreeGrafter"/>
</dbReference>
<keyword evidence="13" id="KW-1185">Reference proteome</keyword>
<name>A0A4Y6EQ75_9CAUD</name>
<evidence type="ECO:0000256" key="3">
    <source>
        <dbReference type="ARBA" id="ARBA00022485"/>
    </source>
</evidence>
<comment type="cofactor">
    <cofactor evidence="1">
        <name>[4Fe-4S] cluster</name>
        <dbReference type="ChEBI" id="CHEBI:49883"/>
    </cofactor>
</comment>
<keyword evidence="7" id="KW-0805">Transcription regulation</keyword>
<dbReference type="PANTHER" id="PTHR38839">
    <property type="entry name" value="TRANSCRIPTIONAL REGULATOR WHID-RELATED"/>
    <property type="match status" value="1"/>
</dbReference>
<evidence type="ECO:0000256" key="4">
    <source>
        <dbReference type="ARBA" id="ARBA00022723"/>
    </source>
</evidence>
<keyword evidence="4" id="KW-0479">Metal-binding</keyword>
<accession>A0A4Y6EQ75</accession>
<dbReference type="GO" id="GO:0051539">
    <property type="term" value="F:4 iron, 4 sulfur cluster binding"/>
    <property type="evidence" value="ECO:0007669"/>
    <property type="project" value="UniProtKB-KW"/>
</dbReference>
<dbReference type="PANTHER" id="PTHR38839:SF4">
    <property type="entry name" value="TRANSCRIPTIONAL REGULATOR WHIB"/>
    <property type="match status" value="1"/>
</dbReference>
<evidence type="ECO:0000256" key="9">
    <source>
        <dbReference type="ARBA" id="ARBA00023157"/>
    </source>
</evidence>
<gene>
    <name evidence="12" type="primary">59</name>
    <name evidence="12" type="ORF">SEA_LILSPOTTY_59</name>
</gene>
<keyword evidence="10" id="KW-0804">Transcription</keyword>
<proteinExistence type="inferred from homology"/>
<keyword evidence="8" id="KW-0238">DNA-binding</keyword>
<dbReference type="HAMAP" id="MF_01479">
    <property type="entry name" value="WhiB"/>
    <property type="match status" value="1"/>
</dbReference>